<dbReference type="Proteomes" id="UP001201980">
    <property type="component" value="Unassembled WGS sequence"/>
</dbReference>
<organism evidence="2 3">
    <name type="scientific">Zalerion maritima</name>
    <dbReference type="NCBI Taxonomy" id="339359"/>
    <lineage>
        <taxon>Eukaryota</taxon>
        <taxon>Fungi</taxon>
        <taxon>Dikarya</taxon>
        <taxon>Ascomycota</taxon>
        <taxon>Pezizomycotina</taxon>
        <taxon>Sordariomycetes</taxon>
        <taxon>Lulworthiomycetidae</taxon>
        <taxon>Lulworthiales</taxon>
        <taxon>Lulworthiaceae</taxon>
        <taxon>Zalerion</taxon>
    </lineage>
</organism>
<feature type="compositionally biased region" description="Basic residues" evidence="1">
    <location>
        <begin position="664"/>
        <end position="677"/>
    </location>
</feature>
<comment type="caution">
    <text evidence="2">The sequence shown here is derived from an EMBL/GenBank/DDBJ whole genome shotgun (WGS) entry which is preliminary data.</text>
</comment>
<feature type="region of interest" description="Disordered" evidence="1">
    <location>
        <begin position="868"/>
        <end position="887"/>
    </location>
</feature>
<evidence type="ECO:0000256" key="1">
    <source>
        <dbReference type="SAM" id="MobiDB-lite"/>
    </source>
</evidence>
<feature type="compositionally biased region" description="Basic and acidic residues" evidence="1">
    <location>
        <begin position="868"/>
        <end position="880"/>
    </location>
</feature>
<evidence type="ECO:0000313" key="2">
    <source>
        <dbReference type="EMBL" id="KAJ2904201.1"/>
    </source>
</evidence>
<feature type="compositionally biased region" description="Low complexity" evidence="1">
    <location>
        <begin position="625"/>
        <end position="635"/>
    </location>
</feature>
<keyword evidence="3" id="KW-1185">Reference proteome</keyword>
<feature type="region of interest" description="Disordered" evidence="1">
    <location>
        <begin position="478"/>
        <end position="687"/>
    </location>
</feature>
<proteinExistence type="predicted"/>
<name>A0AAD5RVR8_9PEZI</name>
<reference evidence="2" key="1">
    <citation type="submission" date="2022-07" db="EMBL/GenBank/DDBJ databases">
        <title>Draft genome sequence of Zalerion maritima ATCC 34329, a (micro)plastics degrading marine fungus.</title>
        <authorList>
            <person name="Paco A."/>
            <person name="Goncalves M.F.M."/>
            <person name="Rocha-Santos T.A.P."/>
            <person name="Alves A."/>
        </authorList>
    </citation>
    <scope>NUCLEOTIDE SEQUENCE</scope>
    <source>
        <strain evidence="2">ATCC 34329</strain>
    </source>
</reference>
<protein>
    <submittedName>
        <fullName evidence="2">Uncharacterized protein</fullName>
    </submittedName>
</protein>
<feature type="region of interest" description="Disordered" evidence="1">
    <location>
        <begin position="728"/>
        <end position="777"/>
    </location>
</feature>
<gene>
    <name evidence="2" type="ORF">MKZ38_008531</name>
</gene>
<dbReference type="AlphaFoldDB" id="A0AAD5RVR8"/>
<feature type="compositionally biased region" description="Low complexity" evidence="1">
    <location>
        <begin position="728"/>
        <end position="741"/>
    </location>
</feature>
<feature type="compositionally biased region" description="Low complexity" evidence="1">
    <location>
        <begin position="749"/>
        <end position="761"/>
    </location>
</feature>
<feature type="compositionally biased region" description="Basic and acidic residues" evidence="1">
    <location>
        <begin position="644"/>
        <end position="656"/>
    </location>
</feature>
<feature type="compositionally biased region" description="Acidic residues" evidence="1">
    <location>
        <begin position="504"/>
        <end position="513"/>
    </location>
</feature>
<evidence type="ECO:0000313" key="3">
    <source>
        <dbReference type="Proteomes" id="UP001201980"/>
    </source>
</evidence>
<accession>A0AAD5RVR8</accession>
<sequence length="962" mass="106725">MAAVPQSFYCLWQDNNIRETLFSMLPKEDLASVRTANTACCNLLTKRLFLRTHVTFTPNTFTRPSRVHSLSRIGHNIEHLTFYFPHTEATFLPPLIHPESGHEITFLYTPHTSMGSVLTRPKYANSQLGDILTAQYPPLFHSATNVPSFIHAMCHMPNMRHLTIKTPGQDPTERYRRDIVDYALISLRVSLERSTLSKLNKLSLTAVHPSSFLYLRPLFALGCRPSAAKRWRQIRKLHISVESWDFYGPNPGMDHLKLIDDFVRNFSCSLEKVTFAWLGRKGPCPIALGGDPLFAPPKSSKKLFNEVTSPMSPLPPRPAREQMRFPRLKFMQVRNATMNAPQISTLVAAHRDTVREFDFDNVALTSGSWDEALAPLTEKSVQRSSRGSYLGGLTGRSEVWARSDANLLSAGSFNSGSFRSISEEELPTPSAAVEAASRDLFDEELEKNLFGIMGGPYDDEQEKEKRDKILNWAAQTPIPDASHSQAPSPAPVTPTPDNGKFVFDEEDAGEETEREERYNRYEFPCTPPPPSSRYPPTEDFPLTHDYPPLPTSSNPSPLRSAGATTAAAEALEDDMASEIAAAREASESFSTKVKKRKVKKRRRRKPRADGLGYESGYETEKTEQSSRSAATTSSSKNRKRKESHKKERLSEEKGEEINSSGKQKLSRSRSHRKHKRISSIPDVPEIPADLIPEVLDDAHVVSPSTISPHVSEVLPPLPLLVRSNTMLSSRSNNSQHSQNSQKSKRSFRSFKSLRSLRSRPSISEEETFSGPPTPTIPEMVISDPVMATSEDDPSILLLQPTVYDPKGIPTAGSGAEAATMEGAHEITAVQRNLEQEEKHRLMAEDEGLRKNALSKAKAMVMAKLSREFPVKEERSSKGERTQGGATGAARKRLMDYTFGHGGGQQNGGGGYGAVYGSGNGNGDISRTLPTRNWWGGKSVMSVASECRTLDSQSAVVPLIISR</sequence>
<dbReference type="EMBL" id="JAKWBI020000059">
    <property type="protein sequence ID" value="KAJ2904201.1"/>
    <property type="molecule type" value="Genomic_DNA"/>
</dbReference>
<feature type="compositionally biased region" description="Low complexity" evidence="1">
    <location>
        <begin position="551"/>
        <end position="569"/>
    </location>
</feature>
<feature type="compositionally biased region" description="Basic residues" evidence="1">
    <location>
        <begin position="592"/>
        <end position="606"/>
    </location>
</feature>